<dbReference type="Gene3D" id="3.30.420.10">
    <property type="entry name" value="Ribonuclease H-like superfamily/Ribonuclease H"/>
    <property type="match status" value="1"/>
</dbReference>
<dbReference type="PANTHER" id="PTHR37984:SF15">
    <property type="entry name" value="INTEGRASE CATALYTIC DOMAIN-CONTAINING PROTEIN"/>
    <property type="match status" value="1"/>
</dbReference>
<evidence type="ECO:0000313" key="3">
    <source>
        <dbReference type="Proteomes" id="UP000695022"/>
    </source>
</evidence>
<feature type="domain" description="Integrase catalytic" evidence="2">
    <location>
        <begin position="1"/>
        <end position="165"/>
    </location>
</feature>
<name>A0ABM1EPX9_PRICU</name>
<dbReference type="PANTHER" id="PTHR37984">
    <property type="entry name" value="PROTEIN CBG26694"/>
    <property type="match status" value="1"/>
</dbReference>
<feature type="compositionally biased region" description="Polar residues" evidence="1">
    <location>
        <begin position="206"/>
        <end position="217"/>
    </location>
</feature>
<dbReference type="InterPro" id="IPR001584">
    <property type="entry name" value="Integrase_cat-core"/>
</dbReference>
<dbReference type="PROSITE" id="PS50994">
    <property type="entry name" value="INTEGRASE"/>
    <property type="match status" value="1"/>
</dbReference>
<gene>
    <name evidence="4" type="primary">LOC106814447</name>
</gene>
<accession>A0ABM1EPX9</accession>
<organism evidence="3 4">
    <name type="scientific">Priapulus caudatus</name>
    <name type="common">Priapulid worm</name>
    <dbReference type="NCBI Taxonomy" id="37621"/>
    <lineage>
        <taxon>Eukaryota</taxon>
        <taxon>Metazoa</taxon>
        <taxon>Ecdysozoa</taxon>
        <taxon>Scalidophora</taxon>
        <taxon>Priapulida</taxon>
        <taxon>Priapulimorpha</taxon>
        <taxon>Priapulimorphida</taxon>
        <taxon>Priapulidae</taxon>
        <taxon>Priapulus</taxon>
    </lineage>
</organism>
<evidence type="ECO:0000259" key="2">
    <source>
        <dbReference type="PROSITE" id="PS50994"/>
    </source>
</evidence>
<reference evidence="4" key="1">
    <citation type="submission" date="2025-08" db="UniProtKB">
        <authorList>
            <consortium name="RefSeq"/>
        </authorList>
    </citation>
    <scope>IDENTIFICATION</scope>
</reference>
<protein>
    <submittedName>
        <fullName evidence="4">Uncharacterized protein LOC106814447</fullName>
    </submittedName>
</protein>
<dbReference type="InterPro" id="IPR036397">
    <property type="entry name" value="RNaseH_sf"/>
</dbReference>
<proteinExistence type="predicted"/>
<dbReference type="Proteomes" id="UP000695022">
    <property type="component" value="Unplaced"/>
</dbReference>
<dbReference type="InterPro" id="IPR012337">
    <property type="entry name" value="RNaseH-like_sf"/>
</dbReference>
<dbReference type="InterPro" id="IPR050951">
    <property type="entry name" value="Retrovirus_Pol_polyprotein"/>
</dbReference>
<evidence type="ECO:0000313" key="4">
    <source>
        <dbReference type="RefSeq" id="XP_014674250.1"/>
    </source>
</evidence>
<feature type="region of interest" description="Disordered" evidence="1">
    <location>
        <begin position="197"/>
        <end position="227"/>
    </location>
</feature>
<evidence type="ECO:0000256" key="1">
    <source>
        <dbReference type="SAM" id="MobiDB-lite"/>
    </source>
</evidence>
<sequence>MAPVQATNLFELISIDYLHLEKSKGGCEYILVIVDHYTRYTQAYAMKNKSSRTAAVKLFNEYIPRFGFLRRLHHDQGQEFENDLFKQLEKKFGINHAQNTPYHPAGNGKVERFNWTILGMLRALTQQQKKDWRSHLNHMVHAYNCCQLESTEREGTPEIECDPRLDPEHAPFVHQGSEDTGVQINTELGGERLVEIPPDSTVKDNMASSDSGDTTTDPRPGRIRRAPRTLEYDRLGNLSSIRLRGHLANQLSECCTETLQVSSGG</sequence>
<keyword evidence="3" id="KW-1185">Reference proteome</keyword>
<dbReference type="GeneID" id="106814447"/>
<dbReference type="RefSeq" id="XP_014674250.1">
    <property type="nucleotide sequence ID" value="XM_014818764.1"/>
</dbReference>
<dbReference type="Pfam" id="PF00665">
    <property type="entry name" value="rve"/>
    <property type="match status" value="1"/>
</dbReference>
<dbReference type="SUPFAM" id="SSF53098">
    <property type="entry name" value="Ribonuclease H-like"/>
    <property type="match status" value="1"/>
</dbReference>